<evidence type="ECO:0000313" key="3">
    <source>
        <dbReference type="Proteomes" id="UP001236014"/>
    </source>
</evidence>
<dbReference type="RefSeq" id="WP_285971567.1">
    <property type="nucleotide sequence ID" value="NZ_CP127294.1"/>
</dbReference>
<name>A0A9Y2IMB3_9PSEU</name>
<feature type="domain" description="HTH cro/C1-type" evidence="1">
    <location>
        <begin position="18"/>
        <end position="72"/>
    </location>
</feature>
<dbReference type="Proteomes" id="UP001236014">
    <property type="component" value="Chromosome"/>
</dbReference>
<dbReference type="SMART" id="SM00530">
    <property type="entry name" value="HTH_XRE"/>
    <property type="match status" value="1"/>
</dbReference>
<dbReference type="InterPro" id="IPR010982">
    <property type="entry name" value="Lambda_DNA-bd_dom_sf"/>
</dbReference>
<evidence type="ECO:0000259" key="1">
    <source>
        <dbReference type="PROSITE" id="PS50943"/>
    </source>
</evidence>
<dbReference type="InterPro" id="IPR001387">
    <property type="entry name" value="Cro/C1-type_HTH"/>
</dbReference>
<dbReference type="PROSITE" id="PS50943">
    <property type="entry name" value="HTH_CROC1"/>
    <property type="match status" value="1"/>
</dbReference>
<accession>A0A9Y2IMB3</accession>
<dbReference type="Pfam" id="PF13560">
    <property type="entry name" value="HTH_31"/>
    <property type="match status" value="1"/>
</dbReference>
<dbReference type="Pfam" id="PF19054">
    <property type="entry name" value="DUF5753"/>
    <property type="match status" value="1"/>
</dbReference>
<dbReference type="AlphaFoldDB" id="A0A9Y2IMB3"/>
<reference evidence="2 3" key="1">
    <citation type="submission" date="2023-06" db="EMBL/GenBank/DDBJ databases">
        <authorList>
            <person name="Oyuntsetseg B."/>
            <person name="Kim S.B."/>
        </authorList>
    </citation>
    <scope>NUCLEOTIDE SEQUENCE [LARGE SCALE GENOMIC DNA]</scope>
    <source>
        <strain evidence="2 3">2-15</strain>
    </source>
</reference>
<proteinExistence type="predicted"/>
<dbReference type="KEGG" id="acab:QRX50_09425"/>
<organism evidence="2 3">
    <name type="scientific">Amycolatopsis carbonis</name>
    <dbReference type="NCBI Taxonomy" id="715471"/>
    <lineage>
        <taxon>Bacteria</taxon>
        <taxon>Bacillati</taxon>
        <taxon>Actinomycetota</taxon>
        <taxon>Actinomycetes</taxon>
        <taxon>Pseudonocardiales</taxon>
        <taxon>Pseudonocardiaceae</taxon>
        <taxon>Amycolatopsis</taxon>
    </lineage>
</organism>
<dbReference type="GO" id="GO:0003677">
    <property type="term" value="F:DNA binding"/>
    <property type="evidence" value="ECO:0007669"/>
    <property type="project" value="InterPro"/>
</dbReference>
<dbReference type="CDD" id="cd00093">
    <property type="entry name" value="HTH_XRE"/>
    <property type="match status" value="1"/>
</dbReference>
<sequence length="291" mass="31297">MKTTAMLTPRVRTLGASLRAARLGAHYGVRELARRIGVNPSFVVHWELGSRVPTAEDVSGVLGALGVVGDEKQRILNLAHGSAEEGWIAYGRSGTPNQLHCLVACEQAAKEMVEWSPLGIPGLLQTADYTRALLESTGLAAAEVERRIAVRLERRKLIVGTDPLPFEALVGEAALRDTLGTAATMAGQLRSLASLSARPTITIRVVPSGIGWHPGLAGRFILYNIRDSRPVVYFEHLSSGAFVADDYDVRQYRAAIEGIRKVALNAADSAALATRLAEEIEERGGDQVAQE</sequence>
<dbReference type="InterPro" id="IPR043917">
    <property type="entry name" value="DUF5753"/>
</dbReference>
<dbReference type="SUPFAM" id="SSF47413">
    <property type="entry name" value="lambda repressor-like DNA-binding domains"/>
    <property type="match status" value="1"/>
</dbReference>
<protein>
    <submittedName>
        <fullName evidence="2">Helix-turn-helix transcriptional regulator</fullName>
    </submittedName>
</protein>
<dbReference type="EMBL" id="CP127294">
    <property type="protein sequence ID" value="WIX80953.1"/>
    <property type="molecule type" value="Genomic_DNA"/>
</dbReference>
<gene>
    <name evidence="2" type="ORF">QRX50_09425</name>
</gene>
<dbReference type="Gene3D" id="1.10.260.40">
    <property type="entry name" value="lambda repressor-like DNA-binding domains"/>
    <property type="match status" value="1"/>
</dbReference>
<evidence type="ECO:0000313" key="2">
    <source>
        <dbReference type="EMBL" id="WIX80953.1"/>
    </source>
</evidence>
<keyword evidence="3" id="KW-1185">Reference proteome</keyword>